<comment type="pathway">
    <text evidence="1 10">Metabolic intermediate biosynthesis; chorismate biosynthesis; chorismate from D-erythrose 4-phosphate and phosphoenolpyruvate: step 4/7.</text>
</comment>
<dbReference type="InterPro" id="IPR046346">
    <property type="entry name" value="Aminoacid_DH-like_N_sf"/>
</dbReference>
<dbReference type="FunFam" id="3.40.50.720:FF:000086">
    <property type="entry name" value="Quinate/shikimate dehydrogenase"/>
    <property type="match status" value="1"/>
</dbReference>
<dbReference type="PANTHER" id="PTHR21089">
    <property type="entry name" value="SHIKIMATE DEHYDROGENASE"/>
    <property type="match status" value="1"/>
</dbReference>
<evidence type="ECO:0000256" key="2">
    <source>
        <dbReference type="ARBA" id="ARBA00022605"/>
    </source>
</evidence>
<comment type="catalytic activity">
    <reaction evidence="8">
        <text>shikimate + NAD(+) = 3-dehydroshikimate + NADH + H(+)</text>
        <dbReference type="Rhea" id="RHEA:17741"/>
        <dbReference type="ChEBI" id="CHEBI:15378"/>
        <dbReference type="ChEBI" id="CHEBI:16630"/>
        <dbReference type="ChEBI" id="CHEBI:36208"/>
        <dbReference type="ChEBI" id="CHEBI:57540"/>
        <dbReference type="ChEBI" id="CHEBI:57945"/>
    </reaction>
</comment>
<dbReference type="InterPro" id="IPR041121">
    <property type="entry name" value="SDH_C"/>
</dbReference>
<dbReference type="RefSeq" id="WP_069657120.1">
    <property type="nucleotide sequence ID" value="NZ_MIJF01000037.1"/>
</dbReference>
<comment type="similarity">
    <text evidence="10">Belongs to the shikimate dehydrogenase family.</text>
</comment>
<dbReference type="GO" id="GO:0009073">
    <property type="term" value="P:aromatic amino acid family biosynthetic process"/>
    <property type="evidence" value="ECO:0007669"/>
    <property type="project" value="UniProtKB-KW"/>
</dbReference>
<feature type="domain" description="Quinate/shikimate 5-dehydrogenase/glutamyl-tRNA reductase" evidence="11">
    <location>
        <begin position="120"/>
        <end position="198"/>
    </location>
</feature>
<dbReference type="AlphaFoldDB" id="A0A1D2YTM8"/>
<feature type="binding site" evidence="10">
    <location>
        <position position="91"/>
    </location>
    <ligand>
        <name>shikimate</name>
        <dbReference type="ChEBI" id="CHEBI:36208"/>
    </ligand>
</feature>
<dbReference type="Pfam" id="PF18317">
    <property type="entry name" value="SDH_C"/>
    <property type="match status" value="1"/>
</dbReference>
<dbReference type="FunFam" id="3.40.50.10860:FF:000004">
    <property type="entry name" value="Quinate/shikimate dehydrogenase"/>
    <property type="match status" value="1"/>
</dbReference>
<sequence>MINSETQLIALIGHPVIHSKSPQMHNVMFEKLGLNYRYIAFDVKKEQLEQAITGIKALNIRGLNVTIPHKVNVMRYLDEISSEAKEIGAVNTIVNQNGILIGYNTDGEGYVRSLIEETGVKLAGKMVLLLGAGGAARAIGVTLSKHSLKEIVIVNRDIEKAKELQRKLGKNIPSSVITTSQIKYFIDKIDIIINTTSVGMYPNTGESLIKQEWISSNHIISDIVYNPIVTQLILDGHQKGAKIHSGLGMFVYQGVIAFEKWTGITPDPRIMRETVLDLLTIN</sequence>
<dbReference type="InterPro" id="IPR006151">
    <property type="entry name" value="Shikm_DH/Glu-tRNA_Rdtase"/>
</dbReference>
<dbReference type="InterPro" id="IPR036291">
    <property type="entry name" value="NAD(P)-bd_dom_sf"/>
</dbReference>
<evidence type="ECO:0000259" key="11">
    <source>
        <dbReference type="Pfam" id="PF01488"/>
    </source>
</evidence>
<feature type="active site" description="Proton acceptor" evidence="10">
    <location>
        <position position="70"/>
    </location>
</feature>
<evidence type="ECO:0000256" key="5">
    <source>
        <dbReference type="ARBA" id="ARBA00023141"/>
    </source>
</evidence>
<gene>
    <name evidence="10" type="primary">aroE</name>
    <name evidence="14" type="ORF">BHF71_10290</name>
</gene>
<evidence type="ECO:0000256" key="9">
    <source>
        <dbReference type="ARBA" id="ARBA00060613"/>
    </source>
</evidence>
<feature type="binding site" evidence="10">
    <location>
        <begin position="19"/>
        <end position="21"/>
    </location>
    <ligand>
        <name>shikimate</name>
        <dbReference type="ChEBI" id="CHEBI:36208"/>
    </ligand>
</feature>
<comment type="subunit">
    <text evidence="10">Homodimer.</text>
</comment>
<name>A0A1D2YTM8_9BACI</name>
<feature type="binding site" evidence="10">
    <location>
        <position position="106"/>
    </location>
    <ligand>
        <name>shikimate</name>
        <dbReference type="ChEBI" id="CHEBI:36208"/>
    </ligand>
</feature>
<feature type="binding site" evidence="10">
    <location>
        <begin position="131"/>
        <end position="135"/>
    </location>
    <ligand>
        <name>NADP(+)</name>
        <dbReference type="ChEBI" id="CHEBI:58349"/>
    </ligand>
</feature>
<feature type="binding site" evidence="10">
    <location>
        <position position="223"/>
    </location>
    <ligand>
        <name>NADP(+)</name>
        <dbReference type="ChEBI" id="CHEBI:58349"/>
    </ligand>
</feature>
<dbReference type="HAMAP" id="MF_00222">
    <property type="entry name" value="Shikimate_DH_AroE"/>
    <property type="match status" value="1"/>
</dbReference>
<accession>A0A1D2YTM8</accession>
<proteinExistence type="inferred from homology"/>
<dbReference type="GO" id="GO:0050661">
    <property type="term" value="F:NADP binding"/>
    <property type="evidence" value="ECO:0007669"/>
    <property type="project" value="InterPro"/>
</dbReference>
<evidence type="ECO:0000313" key="14">
    <source>
        <dbReference type="EMBL" id="OEF99011.1"/>
    </source>
</evidence>
<keyword evidence="2 10" id="KW-0028">Amino-acid biosynthesis</keyword>
<comment type="caution">
    <text evidence="10">Lacks conserved residue(s) required for the propagation of feature annotation.</text>
</comment>
<evidence type="ECO:0000256" key="6">
    <source>
        <dbReference type="ARBA" id="ARBA00049442"/>
    </source>
</evidence>
<dbReference type="InterPro" id="IPR011342">
    <property type="entry name" value="Shikimate_DH"/>
</dbReference>
<dbReference type="EC" id="1.1.1.25" evidence="10"/>
<dbReference type="NCBIfam" id="TIGR00507">
    <property type="entry name" value="aroE"/>
    <property type="match status" value="1"/>
</dbReference>
<keyword evidence="15" id="KW-1185">Reference proteome</keyword>
<dbReference type="OrthoDB" id="9792692at2"/>
<organism evidence="14 15">
    <name type="scientific">Vulcanibacillus modesticaldus</name>
    <dbReference type="NCBI Taxonomy" id="337097"/>
    <lineage>
        <taxon>Bacteria</taxon>
        <taxon>Bacillati</taxon>
        <taxon>Bacillota</taxon>
        <taxon>Bacilli</taxon>
        <taxon>Bacillales</taxon>
        <taxon>Bacillaceae</taxon>
        <taxon>Vulcanibacillus</taxon>
    </lineage>
</organism>
<dbReference type="InterPro" id="IPR022893">
    <property type="entry name" value="Shikimate_DH_fam"/>
</dbReference>
<dbReference type="SUPFAM" id="SSF51735">
    <property type="entry name" value="NAD(P)-binding Rossmann-fold domains"/>
    <property type="match status" value="1"/>
</dbReference>
<dbReference type="Gene3D" id="3.40.50.720">
    <property type="entry name" value="NAD(P)-binding Rossmann-like Domain"/>
    <property type="match status" value="1"/>
</dbReference>
<dbReference type="GO" id="GO:0019632">
    <property type="term" value="P:shikimate metabolic process"/>
    <property type="evidence" value="ECO:0007669"/>
    <property type="project" value="InterPro"/>
</dbReference>
<feature type="binding site" evidence="10">
    <location>
        <position position="253"/>
    </location>
    <ligand>
        <name>shikimate</name>
        <dbReference type="ChEBI" id="CHEBI:36208"/>
    </ligand>
</feature>
<evidence type="ECO:0000259" key="12">
    <source>
        <dbReference type="Pfam" id="PF08501"/>
    </source>
</evidence>
<evidence type="ECO:0000313" key="15">
    <source>
        <dbReference type="Proteomes" id="UP000243739"/>
    </source>
</evidence>
<dbReference type="Pfam" id="PF08501">
    <property type="entry name" value="Shikimate_dh_N"/>
    <property type="match status" value="1"/>
</dbReference>
<keyword evidence="4 10" id="KW-0560">Oxidoreductase</keyword>
<feature type="binding site" evidence="10">
    <location>
        <position position="225"/>
    </location>
    <ligand>
        <name>shikimate</name>
        <dbReference type="ChEBI" id="CHEBI:36208"/>
    </ligand>
</feature>
<comment type="function">
    <text evidence="10">Involved in the biosynthesis of the chorismate, which leads to the biosynthesis of aromatic amino acids. Catalyzes the reversible NADPH linked reduction of 3-dehydroshikimate (DHSA) to yield shikimate (SA).</text>
</comment>
<comment type="caution">
    <text evidence="14">The sequence shown here is derived from an EMBL/GenBank/DDBJ whole genome shotgun (WGS) entry which is preliminary data.</text>
</comment>
<dbReference type="Gene3D" id="3.40.50.10860">
    <property type="entry name" value="Leucine Dehydrogenase, chain A, domain 1"/>
    <property type="match status" value="1"/>
</dbReference>
<feature type="binding site" evidence="10">
    <location>
        <position position="66"/>
    </location>
    <ligand>
        <name>shikimate</name>
        <dbReference type="ChEBI" id="CHEBI:36208"/>
    </ligand>
</feature>
<dbReference type="NCBIfam" id="NF001319">
    <property type="entry name" value="PRK00258.3-3"/>
    <property type="match status" value="1"/>
</dbReference>
<dbReference type="CDD" id="cd01065">
    <property type="entry name" value="NAD_bind_Shikimate_DH"/>
    <property type="match status" value="1"/>
</dbReference>
<comment type="catalytic activity">
    <reaction evidence="6 10">
        <text>shikimate + NADP(+) = 3-dehydroshikimate + NADPH + H(+)</text>
        <dbReference type="Rhea" id="RHEA:17737"/>
        <dbReference type="ChEBI" id="CHEBI:15378"/>
        <dbReference type="ChEBI" id="CHEBI:16630"/>
        <dbReference type="ChEBI" id="CHEBI:36208"/>
        <dbReference type="ChEBI" id="CHEBI:57783"/>
        <dbReference type="ChEBI" id="CHEBI:58349"/>
        <dbReference type="EC" id="1.1.1.25"/>
    </reaction>
</comment>
<dbReference type="GO" id="GO:0030266">
    <property type="term" value="F:quinate 3-dehydrogenase (NAD+) activity"/>
    <property type="evidence" value="ECO:0007669"/>
    <property type="project" value="UniProtKB-EC"/>
</dbReference>
<dbReference type="SUPFAM" id="SSF53223">
    <property type="entry name" value="Aminoacid dehydrogenase-like, N-terminal domain"/>
    <property type="match status" value="1"/>
</dbReference>
<dbReference type="GO" id="GO:0052734">
    <property type="term" value="F:shikimate 3-dehydrogenase (NAD+) activity"/>
    <property type="evidence" value="ECO:0007669"/>
    <property type="project" value="RHEA"/>
</dbReference>
<evidence type="ECO:0000256" key="3">
    <source>
        <dbReference type="ARBA" id="ARBA00022857"/>
    </source>
</evidence>
<dbReference type="GO" id="GO:0009423">
    <property type="term" value="P:chorismate biosynthetic process"/>
    <property type="evidence" value="ECO:0007669"/>
    <property type="project" value="UniProtKB-UniRule"/>
</dbReference>
<dbReference type="STRING" id="337097.BHF71_10290"/>
<keyword evidence="5 10" id="KW-0057">Aromatic amino acid biosynthesis</keyword>
<protein>
    <recommendedName>
        <fullName evidence="10">Shikimate dehydrogenase (NADP(+))</fullName>
        <shortName evidence="10">SDH</shortName>
        <ecNumber evidence="10">1.1.1.25</ecNumber>
    </recommendedName>
</protein>
<dbReference type="Pfam" id="PF01488">
    <property type="entry name" value="Shikimate_DH"/>
    <property type="match status" value="1"/>
</dbReference>
<feature type="domain" description="Shikimate dehydrogenase substrate binding N-terminal" evidence="12">
    <location>
        <begin position="11"/>
        <end position="93"/>
    </location>
</feature>
<evidence type="ECO:0000256" key="10">
    <source>
        <dbReference type="HAMAP-Rule" id="MF_00222"/>
    </source>
</evidence>
<feature type="domain" description="SDH C-terminal" evidence="13">
    <location>
        <begin position="246"/>
        <end position="276"/>
    </location>
</feature>
<evidence type="ECO:0000256" key="1">
    <source>
        <dbReference type="ARBA" id="ARBA00004871"/>
    </source>
</evidence>
<dbReference type="InterPro" id="IPR013708">
    <property type="entry name" value="Shikimate_DH-bd_N"/>
</dbReference>
<dbReference type="PANTHER" id="PTHR21089:SF1">
    <property type="entry name" value="BIFUNCTIONAL 3-DEHYDROQUINATE DEHYDRATASE_SHIKIMATE DEHYDROGENASE, CHLOROPLASTIC"/>
    <property type="match status" value="1"/>
</dbReference>
<dbReference type="Proteomes" id="UP000243739">
    <property type="component" value="Unassembled WGS sequence"/>
</dbReference>
<dbReference type="GO" id="GO:0008652">
    <property type="term" value="P:amino acid biosynthetic process"/>
    <property type="evidence" value="ECO:0007669"/>
    <property type="project" value="UniProtKB-KW"/>
</dbReference>
<dbReference type="GO" id="GO:0004764">
    <property type="term" value="F:shikimate 3-dehydrogenase (NADP+) activity"/>
    <property type="evidence" value="ECO:0007669"/>
    <property type="project" value="UniProtKB-UniRule"/>
</dbReference>
<evidence type="ECO:0000256" key="4">
    <source>
        <dbReference type="ARBA" id="ARBA00023002"/>
    </source>
</evidence>
<comment type="catalytic activity">
    <reaction evidence="7">
        <text>L-quinate + NAD(+) = 3-dehydroquinate + NADH + H(+)</text>
        <dbReference type="Rhea" id="RHEA:22364"/>
        <dbReference type="ChEBI" id="CHEBI:15378"/>
        <dbReference type="ChEBI" id="CHEBI:29751"/>
        <dbReference type="ChEBI" id="CHEBI:32364"/>
        <dbReference type="ChEBI" id="CHEBI:57540"/>
        <dbReference type="ChEBI" id="CHEBI:57945"/>
        <dbReference type="EC" id="1.1.1.24"/>
    </reaction>
</comment>
<comment type="pathway">
    <text evidence="9">Aromatic compound metabolism; 3,4-dihydroxybenzoate biosynthesis; 3-dehydroquinate from D-quinate (NAD(+) route).</text>
</comment>
<keyword evidence="3 10" id="KW-0521">NADP</keyword>
<dbReference type="EMBL" id="MIJF01000037">
    <property type="protein sequence ID" value="OEF99011.1"/>
    <property type="molecule type" value="Genomic_DNA"/>
</dbReference>
<dbReference type="UniPathway" id="UPA00053">
    <property type="reaction ID" value="UER00087"/>
</dbReference>
<evidence type="ECO:0000256" key="7">
    <source>
        <dbReference type="ARBA" id="ARBA00051639"/>
    </source>
</evidence>
<evidence type="ECO:0000259" key="13">
    <source>
        <dbReference type="Pfam" id="PF18317"/>
    </source>
</evidence>
<feature type="binding site" evidence="10">
    <location>
        <position position="246"/>
    </location>
    <ligand>
        <name>NADP(+)</name>
        <dbReference type="ChEBI" id="CHEBI:58349"/>
    </ligand>
</feature>
<reference evidence="14 15" key="1">
    <citation type="submission" date="2016-09" db="EMBL/GenBank/DDBJ databases">
        <title>Draft genome sequence for the type strain of Vulcanibacillus modesticaldus BR, a strictly anaerobic, moderately thermophilic, and nitrate-reducing bacterium from deep sea-hydrothermal vents of the Mid-Atlantic Ridge.</title>
        <authorList>
            <person name="Abin C.A."/>
            <person name="Hollibaugh J.T."/>
        </authorList>
    </citation>
    <scope>NUCLEOTIDE SEQUENCE [LARGE SCALE GENOMIC DNA]</scope>
    <source>
        <strain evidence="14 15">BR</strain>
    </source>
</reference>
<evidence type="ECO:0000256" key="8">
    <source>
        <dbReference type="ARBA" id="ARBA00052329"/>
    </source>
</evidence>